<sequence>MRVQQIKMGGGTKTGQNHEVDRARVVVIAGPGLGKMMGSMHPAGSLYERPTNINKVEEEMAGFRAVLEQSGVKVYDVREVLRWNTCVGHRVDLEEMAARCLTYELDRTSSYGMATDEKVLHYVGEEYKRHVIEEMSDGQLVNIIMTNPTVTLRESYRDTGFTARYSFDPLSNINFTRDQQITTRKGIVMGRLRSEQRRKEVDVLEFCHRKLGLEVIGRIPEPGFLEGGDFFPVGEHLCLIGVGPRSNLGACEYMMKNDLLGTSKVAVVKDEFELCQDRMHLDTVFNILDTDCCLMLQEMMGENSETRRMVDEYRRDSPDQEYYLARENIEFSQYITEQGFNIIPVSGEDQLKYGCNVLNLGNGLIIAVHKKTAREISRSPFFRGQIKLIEFRAITSMYGAVHCASQVVLRGDDDDDRVAKLPEIKPIARHEIMGGGDFGTRDDDAKPASCRLRVSGGRNTQPHGYAQKVYGRVRIPVSRTHVERDSLALPRVRFEDHQCLRLILYH</sequence>
<dbReference type="Pfam" id="PF02274">
    <property type="entry name" value="ADI"/>
    <property type="match status" value="1"/>
</dbReference>
<dbReference type="OrthoDB" id="5590314at2759"/>
<keyword evidence="1" id="KW-0378">Hydrolase</keyword>
<dbReference type="OMA" id="DQQITTR"/>
<dbReference type="PANTHER" id="PTHR47271:SF2">
    <property type="entry name" value="ARGININE DEIMINASE"/>
    <property type="match status" value="1"/>
</dbReference>
<dbReference type="Proteomes" id="UP000324585">
    <property type="component" value="Unassembled WGS sequence"/>
</dbReference>
<evidence type="ECO:0000313" key="2">
    <source>
        <dbReference type="EMBL" id="KAA8500005.1"/>
    </source>
</evidence>
<dbReference type="PRINTS" id="PR01466">
    <property type="entry name" value="ARGDEIMINASE"/>
</dbReference>
<organism evidence="2 3">
    <name type="scientific">Porphyridium purpureum</name>
    <name type="common">Red alga</name>
    <name type="synonym">Porphyridium cruentum</name>
    <dbReference type="NCBI Taxonomy" id="35688"/>
    <lineage>
        <taxon>Eukaryota</taxon>
        <taxon>Rhodophyta</taxon>
        <taxon>Bangiophyceae</taxon>
        <taxon>Porphyridiales</taxon>
        <taxon>Porphyridiaceae</taxon>
        <taxon>Porphyridium</taxon>
    </lineage>
</organism>
<protein>
    <submittedName>
        <fullName evidence="2">Arginine deiminase</fullName>
    </submittedName>
</protein>
<dbReference type="InterPro" id="IPR003876">
    <property type="entry name" value="Arg_deiminase"/>
</dbReference>
<dbReference type="EMBL" id="VRMN01000001">
    <property type="protein sequence ID" value="KAA8500005.1"/>
    <property type="molecule type" value="Genomic_DNA"/>
</dbReference>
<dbReference type="Gene3D" id="3.75.10.10">
    <property type="entry name" value="L-arginine/glycine Amidinotransferase, Chain A"/>
    <property type="match status" value="1"/>
</dbReference>
<gene>
    <name evidence="2" type="ORF">FVE85_7590</name>
</gene>
<keyword evidence="3" id="KW-1185">Reference proteome</keyword>
<evidence type="ECO:0000313" key="3">
    <source>
        <dbReference type="Proteomes" id="UP000324585"/>
    </source>
</evidence>
<evidence type="ECO:0000256" key="1">
    <source>
        <dbReference type="ARBA" id="ARBA00022801"/>
    </source>
</evidence>
<reference evidence="3" key="1">
    <citation type="journal article" date="2019" name="Nat. Commun.">
        <title>Expansion of phycobilisome linker gene families in mesophilic red algae.</title>
        <authorList>
            <person name="Lee J."/>
            <person name="Kim D."/>
            <person name="Bhattacharya D."/>
            <person name="Yoon H.S."/>
        </authorList>
    </citation>
    <scope>NUCLEOTIDE SEQUENCE [LARGE SCALE GENOMIC DNA]</scope>
    <source>
        <strain evidence="3">CCMP 1328</strain>
    </source>
</reference>
<dbReference type="AlphaFoldDB" id="A0A5J4Z9K0"/>
<dbReference type="GO" id="GO:0019546">
    <property type="term" value="P:L-arginine deiminase pathway"/>
    <property type="evidence" value="ECO:0007669"/>
    <property type="project" value="TreeGrafter"/>
</dbReference>
<dbReference type="PANTHER" id="PTHR47271">
    <property type="entry name" value="ARGININE DEIMINASE"/>
    <property type="match status" value="1"/>
</dbReference>
<proteinExistence type="predicted"/>
<comment type="caution">
    <text evidence="2">The sequence shown here is derived from an EMBL/GenBank/DDBJ whole genome shotgun (WGS) entry which is preliminary data.</text>
</comment>
<name>A0A5J4Z9K0_PORPP</name>
<dbReference type="GO" id="GO:0016990">
    <property type="term" value="F:arginine deiminase activity"/>
    <property type="evidence" value="ECO:0007669"/>
    <property type="project" value="InterPro"/>
</dbReference>
<accession>A0A5J4Z9K0</accession>
<dbReference type="SUPFAM" id="SSF55909">
    <property type="entry name" value="Pentein"/>
    <property type="match status" value="1"/>
</dbReference>